<dbReference type="KEGG" id="pec:W5S_0486"/>
<dbReference type="HOGENOM" id="CLU_2634902_0_0_6"/>
<evidence type="ECO:0000313" key="1">
    <source>
        <dbReference type="EMBL" id="AFI88612.1"/>
    </source>
</evidence>
<evidence type="ECO:0000313" key="2">
    <source>
        <dbReference type="Proteomes" id="UP000008044"/>
    </source>
</evidence>
<dbReference type="GeneID" id="59450583"/>
<gene>
    <name evidence="1" type="ordered locus">W5S_0486</name>
</gene>
<dbReference type="KEGG" id="ppar:A8F97_16075"/>
<organism evidence="1 2">
    <name type="scientific">Pectobacterium parmentieri</name>
    <dbReference type="NCBI Taxonomy" id="1905730"/>
    <lineage>
        <taxon>Bacteria</taxon>
        <taxon>Pseudomonadati</taxon>
        <taxon>Pseudomonadota</taxon>
        <taxon>Gammaproteobacteria</taxon>
        <taxon>Enterobacterales</taxon>
        <taxon>Pectobacteriaceae</taxon>
        <taxon>Pectobacterium</taxon>
    </lineage>
</organism>
<sequence length="77" mass="8509">MSTTTAGNIATSEDIDEIEQNGAFVRQNNHFPPFGDGPDELPVEADRYRLLWTPFALDPSCGDSQGIARIRIGYQPK</sequence>
<dbReference type="Proteomes" id="UP000008044">
    <property type="component" value="Chromosome"/>
</dbReference>
<dbReference type="RefSeq" id="WP_014698625.1">
    <property type="nucleotide sequence ID" value="NC_017845.1"/>
</dbReference>
<accession>A0A0H3I200</accession>
<proteinExistence type="predicted"/>
<dbReference type="eggNOG" id="ENOG5032PKF">
    <property type="taxonomic scope" value="Bacteria"/>
</dbReference>
<reference evidence="1 2" key="1">
    <citation type="journal article" date="2012" name="J. Bacteriol.">
        <title>Genome sequence of Pectobacterium sp. strain SCC3193.</title>
        <authorList>
            <person name="Koskinen J.P."/>
            <person name="Laine P."/>
            <person name="Niemi O."/>
            <person name="Nykyri J."/>
            <person name="Harjunpaa H."/>
            <person name="Auvinen P."/>
            <person name="Paulin L."/>
            <person name="Pirhonen M."/>
            <person name="Palva T."/>
            <person name="Holm L."/>
        </authorList>
    </citation>
    <scope>NUCLEOTIDE SEQUENCE [LARGE SCALE GENOMIC DNA]</scope>
    <source>
        <strain evidence="1 2">SCC3193</strain>
    </source>
</reference>
<dbReference type="AlphaFoldDB" id="A0A0H3I200"/>
<dbReference type="EMBL" id="CP003415">
    <property type="protein sequence ID" value="AFI88612.1"/>
    <property type="molecule type" value="Genomic_DNA"/>
</dbReference>
<protein>
    <submittedName>
        <fullName evidence="1">Uncharacterized protein</fullName>
    </submittedName>
</protein>
<name>A0A0H3I200_PECPM</name>